<dbReference type="EMBL" id="GBXM01014759">
    <property type="protein sequence ID" value="JAH93818.1"/>
    <property type="molecule type" value="Transcribed_RNA"/>
</dbReference>
<reference evidence="2" key="2">
    <citation type="journal article" date="2015" name="Fish Shellfish Immunol.">
        <title>Early steps in the European eel (Anguilla anguilla)-Vibrio vulnificus interaction in the gills: Role of the RtxA13 toxin.</title>
        <authorList>
            <person name="Callol A."/>
            <person name="Pajuelo D."/>
            <person name="Ebbesson L."/>
            <person name="Teles M."/>
            <person name="MacKenzie S."/>
            <person name="Amaro C."/>
        </authorList>
    </citation>
    <scope>NUCLEOTIDE SEQUENCE</scope>
</reference>
<keyword evidence="1" id="KW-1133">Transmembrane helix</keyword>
<accession>A0A0E9WWN3</accession>
<sequence length="50" mass="6147">MLIIWAVVVMQYTMFCHTKFNMYWINISLDNMISILIWQTVCIVQSVYWR</sequence>
<organism evidence="2">
    <name type="scientific">Anguilla anguilla</name>
    <name type="common">European freshwater eel</name>
    <name type="synonym">Muraena anguilla</name>
    <dbReference type="NCBI Taxonomy" id="7936"/>
    <lineage>
        <taxon>Eukaryota</taxon>
        <taxon>Metazoa</taxon>
        <taxon>Chordata</taxon>
        <taxon>Craniata</taxon>
        <taxon>Vertebrata</taxon>
        <taxon>Euteleostomi</taxon>
        <taxon>Actinopterygii</taxon>
        <taxon>Neopterygii</taxon>
        <taxon>Teleostei</taxon>
        <taxon>Anguilliformes</taxon>
        <taxon>Anguillidae</taxon>
        <taxon>Anguilla</taxon>
    </lineage>
</organism>
<proteinExistence type="predicted"/>
<name>A0A0E9WWN3_ANGAN</name>
<keyword evidence="1" id="KW-0472">Membrane</keyword>
<evidence type="ECO:0000256" key="1">
    <source>
        <dbReference type="SAM" id="Phobius"/>
    </source>
</evidence>
<keyword evidence="1" id="KW-0812">Transmembrane</keyword>
<feature type="transmembrane region" description="Helical" evidence="1">
    <location>
        <begin position="31"/>
        <end position="49"/>
    </location>
</feature>
<reference evidence="2" key="1">
    <citation type="submission" date="2014-11" db="EMBL/GenBank/DDBJ databases">
        <authorList>
            <person name="Amaro Gonzalez C."/>
        </authorList>
    </citation>
    <scope>NUCLEOTIDE SEQUENCE</scope>
</reference>
<evidence type="ECO:0000313" key="2">
    <source>
        <dbReference type="EMBL" id="JAH93818.1"/>
    </source>
</evidence>
<dbReference type="AlphaFoldDB" id="A0A0E9WWN3"/>
<protein>
    <submittedName>
        <fullName evidence="2">Uncharacterized protein</fullName>
    </submittedName>
</protein>